<dbReference type="GO" id="GO:0016787">
    <property type="term" value="F:hydrolase activity"/>
    <property type="evidence" value="ECO:0007669"/>
    <property type="project" value="InterPro"/>
</dbReference>
<dbReference type="Pfam" id="PF14200">
    <property type="entry name" value="RicinB_lectin_2"/>
    <property type="match status" value="2"/>
</dbReference>
<dbReference type="SUPFAM" id="SSF50370">
    <property type="entry name" value="Ricin B-like lectins"/>
    <property type="match status" value="1"/>
</dbReference>
<dbReference type="Proteomes" id="UP000287394">
    <property type="component" value="Chromosome"/>
</dbReference>
<name>A0A402D5E6_9BACT</name>
<dbReference type="CDD" id="cd15482">
    <property type="entry name" value="Sialidase_non-viral"/>
    <property type="match status" value="1"/>
</dbReference>
<dbReference type="AlphaFoldDB" id="A0A402D5E6"/>
<gene>
    <name evidence="3" type="ORF">CCAX7_18860</name>
</gene>
<dbReference type="PANTHER" id="PTHR38792">
    <property type="entry name" value="BNR/ASP-BOX REPEAT DOMAIN PROTEIN (AFU_ORTHOLOGUE AFUA_7G06430)-RELATED"/>
    <property type="match status" value="1"/>
</dbReference>
<feature type="domain" description="3-keto-alpha-glucoside-1,2-lyase/3-keto-2-hydroxy-glucal hydratase" evidence="1">
    <location>
        <begin position="403"/>
        <end position="565"/>
    </location>
</feature>
<keyword evidence="4" id="KW-1185">Reference proteome</keyword>
<evidence type="ECO:0000259" key="2">
    <source>
        <dbReference type="Pfam" id="PF14200"/>
    </source>
</evidence>
<dbReference type="Gene3D" id="2.120.10.10">
    <property type="match status" value="1"/>
</dbReference>
<dbReference type="PANTHER" id="PTHR38792:SF3">
    <property type="entry name" value="BNR_ASP-BOX REPEAT DOMAIN PROTEIN (AFU_ORTHOLOGUE AFUA_7G06430)-RELATED"/>
    <property type="match status" value="1"/>
</dbReference>
<dbReference type="EMBL" id="AP025739">
    <property type="protein sequence ID" value="BDI29835.1"/>
    <property type="molecule type" value="Genomic_DNA"/>
</dbReference>
<dbReference type="Pfam" id="PF06439">
    <property type="entry name" value="3keto-disac_hyd"/>
    <property type="match status" value="1"/>
</dbReference>
<dbReference type="InterPro" id="IPR035992">
    <property type="entry name" value="Ricin_B-like_lectins"/>
</dbReference>
<dbReference type="InterPro" id="IPR036278">
    <property type="entry name" value="Sialidase_sf"/>
</dbReference>
<dbReference type="CDD" id="cd00161">
    <property type="entry name" value="beta-trefoil_Ricin-like"/>
    <property type="match status" value="1"/>
</dbReference>
<dbReference type="PROSITE" id="PS50231">
    <property type="entry name" value="RICIN_B_LECTIN"/>
    <property type="match status" value="1"/>
</dbReference>
<proteinExistence type="predicted"/>
<sequence>MKACNRKRTMAALAALGAVALTIPAAPPASANSQGAILYQRGGGDNVGYGRSIQLQHSGAWNGTILSTFEHWHYGAGAQPCIIRQSTDEGRSWTTLANVFDPQGSDTIWQPALFEMPQQMGNYPAGTLVLVFDAVEPGNPNLSELKLFHSTDHGASWTYSNTFEVGRNDQHGVWEPALVMDGLGRLVCYFSDERQAPNYSQFLNAIPSTDGGDHWGAEFPVVYHQGSNVRPGMATVVKLPNGQYMLAYENGGDQGYTIWCKTSPDGINWGNVADYGSQISTPDGRYPTGSPQMVWDPLGGPNGTLVLDAQVGHVAGGGIGMENNQILYTSTNLGQGQWNWMPTPFWASAPNDPDATTNYSPNLMLSGDGRTVRVTTKSGDERTDASNAGVLPYYSPFVFGNDAGWMNYGGAWSVSGSAYHDSDNGGGNKAISGSTGWTNYTLSGDVQVNAGGQAGFLVRASNPGVGYDALNGYYVGLSTNGAVFSGRENGGWTPLASASVTGGVAANTWYHVTISAQGANFSVTVQPSGSGTVIGSLNFTDATFPSGAIGVRDFLTPASWRAISVTNAVDNGPLVNGHAYHLINMNSGLFLDNPNGTNVHGTYLQQFVDTFATAQQWTATNAGGNSWVFANVAGGLAIDDYNWSTTAGTLIDEWDNWGGAVQQWQVVPVSANTYRLISNVSGMNMEIQNASLAPGGAVGQFPNNGAACQYWYLQPL</sequence>
<evidence type="ECO:0000313" key="4">
    <source>
        <dbReference type="Proteomes" id="UP000287394"/>
    </source>
</evidence>
<accession>A0A402D5E6</accession>
<dbReference type="KEGG" id="ccot:CCAX7_18860"/>
<evidence type="ECO:0000259" key="1">
    <source>
        <dbReference type="Pfam" id="PF06439"/>
    </source>
</evidence>
<organism evidence="3 4">
    <name type="scientific">Capsulimonas corticalis</name>
    <dbReference type="NCBI Taxonomy" id="2219043"/>
    <lineage>
        <taxon>Bacteria</taxon>
        <taxon>Bacillati</taxon>
        <taxon>Armatimonadota</taxon>
        <taxon>Armatimonadia</taxon>
        <taxon>Capsulimonadales</taxon>
        <taxon>Capsulimonadaceae</taxon>
        <taxon>Capsulimonas</taxon>
    </lineage>
</organism>
<feature type="domain" description="Ricin B lectin" evidence="2">
    <location>
        <begin position="576"/>
        <end position="654"/>
    </location>
</feature>
<dbReference type="SUPFAM" id="SSF50939">
    <property type="entry name" value="Sialidases"/>
    <property type="match status" value="1"/>
</dbReference>
<dbReference type="Gene3D" id="2.60.120.560">
    <property type="entry name" value="Exo-inulinase, domain 1"/>
    <property type="match status" value="1"/>
</dbReference>
<dbReference type="InterPro" id="IPR010496">
    <property type="entry name" value="AL/BT2_dom"/>
</dbReference>
<feature type="domain" description="Ricin B lectin" evidence="2">
    <location>
        <begin position="662"/>
        <end position="715"/>
    </location>
</feature>
<dbReference type="Gene3D" id="2.80.10.50">
    <property type="match status" value="2"/>
</dbReference>
<evidence type="ECO:0000313" key="3">
    <source>
        <dbReference type="EMBL" id="BDI29835.1"/>
    </source>
</evidence>
<dbReference type="OrthoDB" id="5958808at2"/>
<protein>
    <submittedName>
        <fullName evidence="3">Uncharacterized protein</fullName>
    </submittedName>
</protein>
<reference evidence="3 4" key="1">
    <citation type="journal article" date="2019" name="Int. J. Syst. Evol. Microbiol.">
        <title>Capsulimonas corticalis gen. nov., sp. nov., an aerobic capsulated bacterium, of a novel bacterial order, Capsulimonadales ord. nov., of the class Armatimonadia of the phylum Armatimonadetes.</title>
        <authorList>
            <person name="Li J."/>
            <person name="Kudo C."/>
            <person name="Tonouchi A."/>
        </authorList>
    </citation>
    <scope>NUCLEOTIDE SEQUENCE [LARGE SCALE GENOMIC DNA]</scope>
    <source>
        <strain evidence="3 4">AX-7</strain>
    </source>
</reference>
<dbReference type="InterPro" id="IPR000772">
    <property type="entry name" value="Ricin_B_lectin"/>
</dbReference>